<protein>
    <submittedName>
        <fullName evidence="2">Uncharacterized protein</fullName>
    </submittedName>
</protein>
<dbReference type="Proteomes" id="UP000182649">
    <property type="component" value="Unassembled WGS sequence"/>
</dbReference>
<accession>A0A1I7GEG4</accession>
<reference evidence="2 3" key="1">
    <citation type="submission" date="2016-10" db="EMBL/GenBank/DDBJ databases">
        <authorList>
            <person name="de Groot N.N."/>
        </authorList>
    </citation>
    <scope>NUCLEOTIDE SEQUENCE [LARGE SCALE GENOMIC DNA]</scope>
    <source>
        <strain evidence="2 3">Nl14</strain>
    </source>
</reference>
<gene>
    <name evidence="2" type="ORF">SAMN05216417_104171</name>
</gene>
<feature type="region of interest" description="Disordered" evidence="1">
    <location>
        <begin position="1"/>
        <end position="20"/>
    </location>
</feature>
<dbReference type="AlphaFoldDB" id="A0A1I7GEG4"/>
<sequence>MLLLVKHGNSSESRNRPVGALAGHRRIHSSGIHQNLRQRVCRSQEIGDAFTFVIRNPPDVRILQADQYQCGLFDR</sequence>
<name>A0A1I7GEG4_9PROT</name>
<evidence type="ECO:0000313" key="3">
    <source>
        <dbReference type="Proteomes" id="UP000182649"/>
    </source>
</evidence>
<dbReference type="EMBL" id="FPBZ01000004">
    <property type="protein sequence ID" value="SFU46808.1"/>
    <property type="molecule type" value="Genomic_DNA"/>
</dbReference>
<evidence type="ECO:0000256" key="1">
    <source>
        <dbReference type="SAM" id="MobiDB-lite"/>
    </source>
</evidence>
<organism evidence="2 3">
    <name type="scientific">Nitrosospira multiformis</name>
    <dbReference type="NCBI Taxonomy" id="1231"/>
    <lineage>
        <taxon>Bacteria</taxon>
        <taxon>Pseudomonadati</taxon>
        <taxon>Pseudomonadota</taxon>
        <taxon>Betaproteobacteria</taxon>
        <taxon>Nitrosomonadales</taxon>
        <taxon>Nitrosomonadaceae</taxon>
        <taxon>Nitrosospira</taxon>
    </lineage>
</organism>
<proteinExistence type="predicted"/>
<evidence type="ECO:0000313" key="2">
    <source>
        <dbReference type="EMBL" id="SFU46808.1"/>
    </source>
</evidence>